<dbReference type="InterPro" id="IPR050481">
    <property type="entry name" value="UDP-glycosyltransf_plant"/>
</dbReference>
<dbReference type="EnsemblPlants" id="EMT26793">
    <property type="protein sequence ID" value="EMT26793"/>
    <property type="gene ID" value="F775_21985"/>
</dbReference>
<reference evidence="1" key="1">
    <citation type="submission" date="2015-06" db="UniProtKB">
        <authorList>
            <consortium name="EnsemblPlants"/>
        </authorList>
    </citation>
    <scope>IDENTIFICATION</scope>
</reference>
<organism evidence="1">
    <name type="scientific">Aegilops tauschii</name>
    <name type="common">Tausch's goatgrass</name>
    <name type="synonym">Aegilops squarrosa</name>
    <dbReference type="NCBI Taxonomy" id="37682"/>
    <lineage>
        <taxon>Eukaryota</taxon>
        <taxon>Viridiplantae</taxon>
        <taxon>Streptophyta</taxon>
        <taxon>Embryophyta</taxon>
        <taxon>Tracheophyta</taxon>
        <taxon>Spermatophyta</taxon>
        <taxon>Magnoliopsida</taxon>
        <taxon>Liliopsida</taxon>
        <taxon>Poales</taxon>
        <taxon>Poaceae</taxon>
        <taxon>BOP clade</taxon>
        <taxon>Pooideae</taxon>
        <taxon>Triticodae</taxon>
        <taxon>Triticeae</taxon>
        <taxon>Triticinae</taxon>
        <taxon>Aegilops</taxon>
    </lineage>
</organism>
<protein>
    <submittedName>
        <fullName evidence="1">Putative Anthocyanidin 3-O-glucosyltransferase 2</fullName>
    </submittedName>
</protein>
<accession>M8BYF8</accession>
<dbReference type="SUPFAM" id="SSF53756">
    <property type="entry name" value="UDP-Glycosyltransferase/glycogen phosphorylase"/>
    <property type="match status" value="1"/>
</dbReference>
<dbReference type="ExpressionAtlas" id="M8BYF8">
    <property type="expression patterns" value="baseline"/>
</dbReference>
<sequence>MRKAQLKEIARGLENSAHRFLWVARSPPEDPTKYFMHLPKLDLDTLFPEGFLKRTQTRGIVAGGGAAAHHDQHIRDALRVELRPGGGINQGADVVLAAVHRAEGEQGVRGGRDEVRGGDGRVRRGACQGRGCGERRRLVMESDEGEKLRARLASAKEKAAEALADGGPSRMAFAEFLKDLKLQERSNKDCS</sequence>
<dbReference type="AlphaFoldDB" id="M8BYF8"/>
<dbReference type="GO" id="GO:0035251">
    <property type="term" value="F:UDP-glucosyltransferase activity"/>
    <property type="evidence" value="ECO:0007669"/>
    <property type="project" value="InterPro"/>
</dbReference>
<proteinExistence type="predicted"/>
<dbReference type="Gene3D" id="3.40.50.2000">
    <property type="entry name" value="Glycogen Phosphorylase B"/>
    <property type="match status" value="1"/>
</dbReference>
<dbReference type="PANTHER" id="PTHR48048">
    <property type="entry name" value="GLYCOSYLTRANSFERASE"/>
    <property type="match status" value="1"/>
</dbReference>
<dbReference type="PANTHER" id="PTHR48048:SF21">
    <property type="entry name" value="GLYCOSYLTRANSFERASE"/>
    <property type="match status" value="1"/>
</dbReference>
<name>M8BYF8_AEGTA</name>
<evidence type="ECO:0000313" key="1">
    <source>
        <dbReference type="EnsemblPlants" id="EMT26793"/>
    </source>
</evidence>